<dbReference type="EC" id="2.7.13.3" evidence="3"/>
<dbReference type="Pfam" id="PF00672">
    <property type="entry name" value="HAMP"/>
    <property type="match status" value="1"/>
</dbReference>
<dbReference type="InterPro" id="IPR005467">
    <property type="entry name" value="His_kinase_dom"/>
</dbReference>
<dbReference type="Gene3D" id="1.10.287.130">
    <property type="match status" value="1"/>
</dbReference>
<name>A0A2W1K5H0_9CYAN</name>
<evidence type="ECO:0000259" key="9">
    <source>
        <dbReference type="PROSITE" id="PS50109"/>
    </source>
</evidence>
<dbReference type="Proteomes" id="UP000248857">
    <property type="component" value="Unassembled WGS sequence"/>
</dbReference>
<evidence type="ECO:0000256" key="1">
    <source>
        <dbReference type="ARBA" id="ARBA00000085"/>
    </source>
</evidence>
<evidence type="ECO:0000259" key="10">
    <source>
        <dbReference type="PROSITE" id="PS50885"/>
    </source>
</evidence>
<dbReference type="GO" id="GO:0016020">
    <property type="term" value="C:membrane"/>
    <property type="evidence" value="ECO:0007669"/>
    <property type="project" value="UniProtKB-SubCell"/>
</dbReference>
<evidence type="ECO:0000256" key="2">
    <source>
        <dbReference type="ARBA" id="ARBA00004370"/>
    </source>
</evidence>
<keyword evidence="8" id="KW-1133">Transmembrane helix</keyword>
<dbReference type="SMART" id="SM00387">
    <property type="entry name" value="HATPase_c"/>
    <property type="match status" value="1"/>
</dbReference>
<comment type="subcellular location">
    <subcellularLocation>
        <location evidence="2">Membrane</location>
    </subcellularLocation>
</comment>
<keyword evidence="12" id="KW-1185">Reference proteome</keyword>
<gene>
    <name evidence="11" type="primary">phoR_2</name>
    <name evidence="11" type="ORF">C1752_00528</name>
</gene>
<dbReference type="InterPro" id="IPR004358">
    <property type="entry name" value="Sig_transdc_His_kin-like_C"/>
</dbReference>
<dbReference type="PROSITE" id="PS50885">
    <property type="entry name" value="HAMP"/>
    <property type="match status" value="1"/>
</dbReference>
<dbReference type="PROSITE" id="PS50109">
    <property type="entry name" value="HIS_KIN"/>
    <property type="match status" value="1"/>
</dbReference>
<keyword evidence="4" id="KW-0597">Phosphoprotein</keyword>
<evidence type="ECO:0000256" key="7">
    <source>
        <dbReference type="ARBA" id="ARBA00023012"/>
    </source>
</evidence>
<dbReference type="Pfam" id="PF00512">
    <property type="entry name" value="HisKA"/>
    <property type="match status" value="1"/>
</dbReference>
<dbReference type="GO" id="GO:0000155">
    <property type="term" value="F:phosphorelay sensor kinase activity"/>
    <property type="evidence" value="ECO:0007669"/>
    <property type="project" value="InterPro"/>
</dbReference>
<sequence>MRIGLRSRLFLSHLFVMVVPLLGFILISKASAVNLFADRLAQLEGKGFTIRTARTVLLESFEAAWSHSTYWAVLVGGFTAAILSLILARIITRPLTQIEQTIHQIAAGDLQERVPSNAIPELNRLSRSFNRMAIQLDDVEQRRRELITDLTHELRTPLTILQGYLETWATGKLTPNAKAYQLLIQETKRLERLTNDVQELSVAEAGHLTLDLQPLALRPLIEELIQTLSHQLTEDGPCLRLDCPSESPQVLADPARTKQILVNLLGNALRHTKSGTVTIQVQAEERDVWIAVQDTGSGIAADDLPHVFERFWRSEEMRSQATRGTGIGLAITRRLVELQSGQITAESQLGIGSTFRFSLPKVN</sequence>
<dbReference type="FunFam" id="3.30.565.10:FF:000006">
    <property type="entry name" value="Sensor histidine kinase WalK"/>
    <property type="match status" value="1"/>
</dbReference>
<evidence type="ECO:0000313" key="12">
    <source>
        <dbReference type="Proteomes" id="UP000248857"/>
    </source>
</evidence>
<evidence type="ECO:0000313" key="11">
    <source>
        <dbReference type="EMBL" id="PZD75131.1"/>
    </source>
</evidence>
<keyword evidence="5 11" id="KW-0808">Transferase</keyword>
<evidence type="ECO:0000256" key="6">
    <source>
        <dbReference type="ARBA" id="ARBA00022777"/>
    </source>
</evidence>
<dbReference type="InterPro" id="IPR003661">
    <property type="entry name" value="HisK_dim/P_dom"/>
</dbReference>
<dbReference type="Gene3D" id="6.10.340.10">
    <property type="match status" value="1"/>
</dbReference>
<dbReference type="CDD" id="cd00082">
    <property type="entry name" value="HisKA"/>
    <property type="match status" value="1"/>
</dbReference>
<dbReference type="SUPFAM" id="SSF47384">
    <property type="entry name" value="Homodimeric domain of signal transducing histidine kinase"/>
    <property type="match status" value="1"/>
</dbReference>
<organism evidence="11 12">
    <name type="scientific">Acaryochloris thomasi RCC1774</name>
    <dbReference type="NCBI Taxonomy" id="1764569"/>
    <lineage>
        <taxon>Bacteria</taxon>
        <taxon>Bacillati</taxon>
        <taxon>Cyanobacteriota</taxon>
        <taxon>Cyanophyceae</taxon>
        <taxon>Acaryochloridales</taxon>
        <taxon>Acaryochloridaceae</taxon>
        <taxon>Acaryochloris</taxon>
        <taxon>Acaryochloris thomasi</taxon>
    </lineage>
</organism>
<keyword evidence="7" id="KW-0902">Two-component regulatory system</keyword>
<dbReference type="InterPro" id="IPR003594">
    <property type="entry name" value="HATPase_dom"/>
</dbReference>
<dbReference type="AlphaFoldDB" id="A0A2W1K5H0"/>
<dbReference type="SUPFAM" id="SSF55874">
    <property type="entry name" value="ATPase domain of HSP90 chaperone/DNA topoisomerase II/histidine kinase"/>
    <property type="match status" value="1"/>
</dbReference>
<dbReference type="InterPro" id="IPR003660">
    <property type="entry name" value="HAMP_dom"/>
</dbReference>
<dbReference type="Pfam" id="PF02518">
    <property type="entry name" value="HATPase_c"/>
    <property type="match status" value="1"/>
</dbReference>
<proteinExistence type="predicted"/>
<feature type="transmembrane region" description="Helical" evidence="8">
    <location>
        <begin position="70"/>
        <end position="91"/>
    </location>
</feature>
<dbReference type="Gene3D" id="3.30.565.10">
    <property type="entry name" value="Histidine kinase-like ATPase, C-terminal domain"/>
    <property type="match status" value="1"/>
</dbReference>
<keyword evidence="6" id="KW-0418">Kinase</keyword>
<dbReference type="EMBL" id="PQWO01000001">
    <property type="protein sequence ID" value="PZD75131.1"/>
    <property type="molecule type" value="Genomic_DNA"/>
</dbReference>
<keyword evidence="8" id="KW-0472">Membrane</keyword>
<dbReference type="PANTHER" id="PTHR43711:SF1">
    <property type="entry name" value="HISTIDINE KINASE 1"/>
    <property type="match status" value="1"/>
</dbReference>
<dbReference type="SUPFAM" id="SSF158472">
    <property type="entry name" value="HAMP domain-like"/>
    <property type="match status" value="1"/>
</dbReference>
<protein>
    <recommendedName>
        <fullName evidence="3">histidine kinase</fullName>
        <ecNumber evidence="3">2.7.13.3</ecNumber>
    </recommendedName>
</protein>
<feature type="domain" description="Histidine kinase" evidence="9">
    <location>
        <begin position="149"/>
        <end position="363"/>
    </location>
</feature>
<comment type="caution">
    <text evidence="11">The sequence shown here is derived from an EMBL/GenBank/DDBJ whole genome shotgun (WGS) entry which is preliminary data.</text>
</comment>
<feature type="domain" description="HAMP" evidence="10">
    <location>
        <begin position="89"/>
        <end position="141"/>
    </location>
</feature>
<dbReference type="InterPro" id="IPR036097">
    <property type="entry name" value="HisK_dim/P_sf"/>
</dbReference>
<evidence type="ECO:0000256" key="3">
    <source>
        <dbReference type="ARBA" id="ARBA00012438"/>
    </source>
</evidence>
<evidence type="ECO:0000256" key="4">
    <source>
        <dbReference type="ARBA" id="ARBA00022553"/>
    </source>
</evidence>
<keyword evidence="8" id="KW-0812">Transmembrane</keyword>
<dbReference type="PRINTS" id="PR00344">
    <property type="entry name" value="BCTRLSENSOR"/>
</dbReference>
<dbReference type="PANTHER" id="PTHR43711">
    <property type="entry name" value="TWO-COMPONENT HISTIDINE KINASE"/>
    <property type="match status" value="1"/>
</dbReference>
<evidence type="ECO:0000256" key="8">
    <source>
        <dbReference type="SAM" id="Phobius"/>
    </source>
</evidence>
<dbReference type="InterPro" id="IPR036890">
    <property type="entry name" value="HATPase_C_sf"/>
</dbReference>
<dbReference type="InterPro" id="IPR050736">
    <property type="entry name" value="Sensor_HK_Regulatory"/>
</dbReference>
<evidence type="ECO:0000256" key="5">
    <source>
        <dbReference type="ARBA" id="ARBA00022679"/>
    </source>
</evidence>
<dbReference type="SMART" id="SM00388">
    <property type="entry name" value="HisKA"/>
    <property type="match status" value="1"/>
</dbReference>
<accession>A0A2W1K5H0</accession>
<dbReference type="SMART" id="SM00304">
    <property type="entry name" value="HAMP"/>
    <property type="match status" value="1"/>
</dbReference>
<reference evidence="11 12" key="1">
    <citation type="journal article" date="2018" name="Sci. Rep.">
        <title>A novel species of the marine cyanobacterium Acaryochloris with a unique pigment content and lifestyle.</title>
        <authorList>
            <person name="Partensky F."/>
            <person name="Six C."/>
            <person name="Ratin M."/>
            <person name="Garczarek L."/>
            <person name="Vaulot D."/>
            <person name="Probert I."/>
            <person name="Calteau A."/>
            <person name="Gourvil P."/>
            <person name="Marie D."/>
            <person name="Grebert T."/>
            <person name="Bouchier C."/>
            <person name="Le Panse S."/>
            <person name="Gachenot M."/>
            <person name="Rodriguez F."/>
            <person name="Garrido J.L."/>
        </authorList>
    </citation>
    <scope>NUCLEOTIDE SEQUENCE [LARGE SCALE GENOMIC DNA]</scope>
    <source>
        <strain evidence="11 12">RCC1774</strain>
    </source>
</reference>
<dbReference type="CDD" id="cd06225">
    <property type="entry name" value="HAMP"/>
    <property type="match status" value="1"/>
</dbReference>
<comment type="catalytic activity">
    <reaction evidence="1">
        <text>ATP + protein L-histidine = ADP + protein N-phospho-L-histidine.</text>
        <dbReference type="EC" id="2.7.13.3"/>
    </reaction>
</comment>